<name>A0A937D2T3_9HYPH</name>
<proteinExistence type="predicted"/>
<dbReference type="InterPro" id="IPR052531">
    <property type="entry name" value="CarD-like_regulator"/>
</dbReference>
<dbReference type="InterPro" id="IPR003711">
    <property type="entry name" value="CarD-like/TRCF_RID"/>
</dbReference>
<dbReference type="RefSeq" id="WP_202066459.1">
    <property type="nucleotide sequence ID" value="NZ_JAEQMY010000251.1"/>
</dbReference>
<evidence type="ECO:0000259" key="2">
    <source>
        <dbReference type="SMART" id="SM01058"/>
    </source>
</evidence>
<protein>
    <submittedName>
        <fullName evidence="3">CarD family transcriptional regulator</fullName>
    </submittedName>
</protein>
<evidence type="ECO:0000256" key="1">
    <source>
        <dbReference type="SAM" id="MobiDB-lite"/>
    </source>
</evidence>
<dbReference type="GO" id="GO:0009303">
    <property type="term" value="P:rRNA transcription"/>
    <property type="evidence" value="ECO:0007669"/>
    <property type="project" value="TreeGrafter"/>
</dbReference>
<evidence type="ECO:0000313" key="4">
    <source>
        <dbReference type="Proteomes" id="UP000605848"/>
    </source>
</evidence>
<keyword evidence="4" id="KW-1185">Reference proteome</keyword>
<feature type="domain" description="CarD-like/TRCF RNAP-interacting" evidence="2">
    <location>
        <begin position="9"/>
        <end position="119"/>
    </location>
</feature>
<dbReference type="Proteomes" id="UP000605848">
    <property type="component" value="Unassembled WGS sequence"/>
</dbReference>
<dbReference type="PANTHER" id="PTHR38447:SF1">
    <property type="entry name" value="RNA POLYMERASE-BINDING TRANSCRIPTION FACTOR CARD"/>
    <property type="match status" value="1"/>
</dbReference>
<dbReference type="InterPro" id="IPR036101">
    <property type="entry name" value="CarD-like/TRCF_RID_sf"/>
</dbReference>
<reference evidence="3" key="1">
    <citation type="submission" date="2021-01" db="EMBL/GenBank/DDBJ databases">
        <title>Microvirga sp.</title>
        <authorList>
            <person name="Kim M.K."/>
        </authorList>
    </citation>
    <scope>NUCLEOTIDE SEQUENCE</scope>
    <source>
        <strain evidence="3">5420S-16</strain>
    </source>
</reference>
<dbReference type="SMART" id="SM01058">
    <property type="entry name" value="CarD_TRCF"/>
    <property type="match status" value="1"/>
</dbReference>
<accession>A0A937D2T3</accession>
<dbReference type="InterPro" id="IPR048792">
    <property type="entry name" value="CarD_C"/>
</dbReference>
<dbReference type="PANTHER" id="PTHR38447">
    <property type="entry name" value="TRANSCRIPTION FACTOR YDEB-RELATED"/>
    <property type="match status" value="1"/>
</dbReference>
<organism evidence="3 4">
    <name type="scientific">Microvirga aerilata</name>
    <dbReference type="NCBI Taxonomy" id="670292"/>
    <lineage>
        <taxon>Bacteria</taxon>
        <taxon>Pseudomonadati</taxon>
        <taxon>Pseudomonadota</taxon>
        <taxon>Alphaproteobacteria</taxon>
        <taxon>Hyphomicrobiales</taxon>
        <taxon>Methylobacteriaceae</taxon>
        <taxon>Microvirga</taxon>
    </lineage>
</organism>
<dbReference type="Pfam" id="PF21095">
    <property type="entry name" value="CarD_C"/>
    <property type="match status" value="1"/>
</dbReference>
<dbReference type="EMBL" id="JAEQMY010000251">
    <property type="protein sequence ID" value="MBL0408511.1"/>
    <property type="molecule type" value="Genomic_DNA"/>
</dbReference>
<dbReference type="InterPro" id="IPR042215">
    <property type="entry name" value="CarD-like_C"/>
</dbReference>
<evidence type="ECO:0000313" key="3">
    <source>
        <dbReference type="EMBL" id="MBL0408511.1"/>
    </source>
</evidence>
<dbReference type="Pfam" id="PF02559">
    <property type="entry name" value="CarD_TRCF_RID"/>
    <property type="match status" value="1"/>
</dbReference>
<dbReference type="AlphaFoldDB" id="A0A937D2T3"/>
<dbReference type="Gene3D" id="1.20.58.1290">
    <property type="entry name" value="CarD-like, C-terminal domain"/>
    <property type="match status" value="1"/>
</dbReference>
<dbReference type="SUPFAM" id="SSF141259">
    <property type="entry name" value="CarD-like"/>
    <property type="match status" value="1"/>
</dbReference>
<gene>
    <name evidence="3" type="ORF">JKG68_32120</name>
</gene>
<sequence length="187" mass="20488">MTIKNDTPTFEPGATVVYPNHGVGVITAVEEQEVAGFKLELLAITFEKDRLTVRIPLAKAKSSGLRKLSEPDLVKEALEILSTKAKAKKGMWNRRSNDFQERMATGQLTAMAEVLRDLNRGAEQLDASYSEQQIFESALDFMTREIAAASQVTSTEARKLIEQHLANAPHLNKATAQTDGSDDEAAA</sequence>
<comment type="caution">
    <text evidence="3">The sequence shown here is derived from an EMBL/GenBank/DDBJ whole genome shotgun (WGS) entry which is preliminary data.</text>
</comment>
<dbReference type="Gene3D" id="2.40.10.170">
    <property type="match status" value="1"/>
</dbReference>
<feature type="region of interest" description="Disordered" evidence="1">
    <location>
        <begin position="165"/>
        <end position="187"/>
    </location>
</feature>